<protein>
    <submittedName>
        <fullName evidence="1">Uncharacterized protein</fullName>
    </submittedName>
</protein>
<accession>A0A0G0WRD0</accession>
<evidence type="ECO:0000313" key="2">
    <source>
        <dbReference type="Proteomes" id="UP000034163"/>
    </source>
</evidence>
<sequence>MGVVYLQEILNVKIPLSKREKEYRAYCRAKDYVEKMVREHGFCERVEKVMRTMAEKVAYVHERFPETKGNYALLTKRTWEVFYGVRVEAEDGDFERLVRLPSPDSLGRIHRFFEENGLYQPTLKTMIKRSEVLEPLHRRMWVNREGEF</sequence>
<organism evidence="1 2">
    <name type="scientific">candidate division WWE3 bacterium GW2011_GWB1_41_6</name>
    <dbReference type="NCBI Taxonomy" id="1619112"/>
    <lineage>
        <taxon>Bacteria</taxon>
        <taxon>Katanobacteria</taxon>
    </lineage>
</organism>
<comment type="caution">
    <text evidence="1">The sequence shown here is derived from an EMBL/GenBank/DDBJ whole genome shotgun (WGS) entry which is preliminary data.</text>
</comment>
<evidence type="ECO:0000313" key="1">
    <source>
        <dbReference type="EMBL" id="KKS15350.1"/>
    </source>
</evidence>
<name>A0A0G0WRD0_UNCKA</name>
<dbReference type="AlphaFoldDB" id="A0A0G0WRD0"/>
<reference evidence="1 2" key="1">
    <citation type="journal article" date="2015" name="Nature">
        <title>rRNA introns, odd ribosomes, and small enigmatic genomes across a large radiation of phyla.</title>
        <authorList>
            <person name="Brown C.T."/>
            <person name="Hug L.A."/>
            <person name="Thomas B.C."/>
            <person name="Sharon I."/>
            <person name="Castelle C.J."/>
            <person name="Singh A."/>
            <person name="Wilkins M.J."/>
            <person name="Williams K.H."/>
            <person name="Banfield J.F."/>
        </authorList>
    </citation>
    <scope>NUCLEOTIDE SEQUENCE [LARGE SCALE GENOMIC DNA]</scope>
</reference>
<gene>
    <name evidence="1" type="ORF">UU72_C0037G0013</name>
</gene>
<dbReference type="EMBL" id="LCBS01000037">
    <property type="protein sequence ID" value="KKS15350.1"/>
    <property type="molecule type" value="Genomic_DNA"/>
</dbReference>
<dbReference type="Proteomes" id="UP000034163">
    <property type="component" value="Unassembled WGS sequence"/>
</dbReference>
<proteinExistence type="predicted"/>